<keyword evidence="2" id="KW-1185">Reference proteome</keyword>
<sequence>MRLPSKSTDSTALVVTKKKSVQETREKMLCLLKARSSFKGLLGGRNKSKVEDDVLCVVLKGFRKVKWGLPTYLREEEREETVVKQSSKNLHGRSIFKRPAKFDNFVLLAEHTELESNKEAIASEDSDKWLVAMKNPLTTLRYL</sequence>
<evidence type="ECO:0000313" key="1">
    <source>
        <dbReference type="EMBL" id="GFS31639.1"/>
    </source>
</evidence>
<name>A0A8X6M6F9_9ARAC</name>
<protein>
    <submittedName>
        <fullName evidence="1">Uncharacterized protein</fullName>
    </submittedName>
</protein>
<dbReference type="AlphaFoldDB" id="A0A8X6M6F9"/>
<dbReference type="OrthoDB" id="6435466at2759"/>
<dbReference type="Proteomes" id="UP000886998">
    <property type="component" value="Unassembled WGS sequence"/>
</dbReference>
<dbReference type="EMBL" id="BMAV01024262">
    <property type="protein sequence ID" value="GFS31639.1"/>
    <property type="molecule type" value="Genomic_DNA"/>
</dbReference>
<evidence type="ECO:0000313" key="2">
    <source>
        <dbReference type="Proteomes" id="UP000886998"/>
    </source>
</evidence>
<reference evidence="1" key="1">
    <citation type="submission" date="2020-08" db="EMBL/GenBank/DDBJ databases">
        <title>Multicomponent nature underlies the extraordinary mechanical properties of spider dragline silk.</title>
        <authorList>
            <person name="Kono N."/>
            <person name="Nakamura H."/>
            <person name="Mori M."/>
            <person name="Yoshida Y."/>
            <person name="Ohtoshi R."/>
            <person name="Malay A.D."/>
            <person name="Moran D.A.P."/>
            <person name="Tomita M."/>
            <person name="Numata K."/>
            <person name="Arakawa K."/>
        </authorList>
    </citation>
    <scope>NUCLEOTIDE SEQUENCE</scope>
</reference>
<organism evidence="1 2">
    <name type="scientific">Trichonephila inaurata madagascariensis</name>
    <dbReference type="NCBI Taxonomy" id="2747483"/>
    <lineage>
        <taxon>Eukaryota</taxon>
        <taxon>Metazoa</taxon>
        <taxon>Ecdysozoa</taxon>
        <taxon>Arthropoda</taxon>
        <taxon>Chelicerata</taxon>
        <taxon>Arachnida</taxon>
        <taxon>Araneae</taxon>
        <taxon>Araneomorphae</taxon>
        <taxon>Entelegynae</taxon>
        <taxon>Araneoidea</taxon>
        <taxon>Nephilidae</taxon>
        <taxon>Trichonephila</taxon>
        <taxon>Trichonephila inaurata</taxon>
    </lineage>
</organism>
<comment type="caution">
    <text evidence="1">The sequence shown here is derived from an EMBL/GenBank/DDBJ whole genome shotgun (WGS) entry which is preliminary data.</text>
</comment>
<proteinExistence type="predicted"/>
<gene>
    <name evidence="1" type="ORF">TNIN_449551</name>
</gene>
<accession>A0A8X6M6F9</accession>